<evidence type="ECO:0000256" key="5">
    <source>
        <dbReference type="ARBA" id="ARBA00022989"/>
    </source>
</evidence>
<dbReference type="PANTHER" id="PTHR46953:SF3">
    <property type="entry name" value="G-PROTEIN COUPLED RECEPTOR MTH-LIKE 14-RELATED"/>
    <property type="match status" value="1"/>
</dbReference>
<keyword evidence="3" id="KW-1003">Cell membrane</keyword>
<keyword evidence="4 12" id="KW-0812">Transmembrane</keyword>
<dbReference type="STRING" id="36166.T1GWT3"/>
<feature type="transmembrane region" description="Helical" evidence="12">
    <location>
        <begin position="360"/>
        <end position="381"/>
    </location>
</feature>
<dbReference type="PANTHER" id="PTHR46953">
    <property type="entry name" value="G-PROTEIN COUPLED RECEPTOR MTH-LIKE 1-RELATED"/>
    <property type="match status" value="1"/>
</dbReference>
<evidence type="ECO:0000256" key="7">
    <source>
        <dbReference type="ARBA" id="ARBA00023136"/>
    </source>
</evidence>
<dbReference type="EMBL" id="CAQQ02393290">
    <property type="status" value="NOT_ANNOTATED_CDS"/>
    <property type="molecule type" value="Genomic_DNA"/>
</dbReference>
<organism evidence="13 14">
    <name type="scientific">Megaselia scalaris</name>
    <name type="common">Humpbacked fly</name>
    <name type="synonym">Phora scalaris</name>
    <dbReference type="NCBI Taxonomy" id="36166"/>
    <lineage>
        <taxon>Eukaryota</taxon>
        <taxon>Metazoa</taxon>
        <taxon>Ecdysozoa</taxon>
        <taxon>Arthropoda</taxon>
        <taxon>Hexapoda</taxon>
        <taxon>Insecta</taxon>
        <taxon>Pterygota</taxon>
        <taxon>Neoptera</taxon>
        <taxon>Endopterygota</taxon>
        <taxon>Diptera</taxon>
        <taxon>Brachycera</taxon>
        <taxon>Muscomorpha</taxon>
        <taxon>Platypezoidea</taxon>
        <taxon>Phoridae</taxon>
        <taxon>Megaseliini</taxon>
        <taxon>Megaselia</taxon>
    </lineage>
</organism>
<evidence type="ECO:0000256" key="3">
    <source>
        <dbReference type="ARBA" id="ARBA00022475"/>
    </source>
</evidence>
<feature type="transmembrane region" description="Helical" evidence="12">
    <location>
        <begin position="173"/>
        <end position="192"/>
    </location>
</feature>
<protein>
    <recommendedName>
        <fullName evidence="15">G-protein coupled receptors family 2 profile 2 domain-containing protein</fullName>
    </recommendedName>
</protein>
<dbReference type="InterPro" id="IPR036272">
    <property type="entry name" value="Methuselah_N_sf"/>
</dbReference>
<name>T1GWT3_MEGSC</name>
<dbReference type="OMA" id="DRGSHEI"/>
<reference evidence="13" key="2">
    <citation type="submission" date="2015-06" db="UniProtKB">
        <authorList>
            <consortium name="EnsemblMetazoa"/>
        </authorList>
    </citation>
    <scope>IDENTIFICATION</scope>
</reference>
<keyword evidence="6" id="KW-0297">G-protein coupled receptor</keyword>
<evidence type="ECO:0000256" key="2">
    <source>
        <dbReference type="ARBA" id="ARBA00008979"/>
    </source>
</evidence>
<keyword evidence="7 12" id="KW-0472">Membrane</keyword>
<keyword evidence="5 12" id="KW-1133">Transmembrane helix</keyword>
<comment type="subcellular location">
    <subcellularLocation>
        <location evidence="1">Cell membrane</location>
        <topology evidence="1">Multi-pass membrane protein</topology>
    </subcellularLocation>
</comment>
<evidence type="ECO:0000256" key="10">
    <source>
        <dbReference type="ARBA" id="ARBA00023180"/>
    </source>
</evidence>
<feature type="transmembrane region" description="Helical" evidence="12">
    <location>
        <begin position="387"/>
        <end position="409"/>
    </location>
</feature>
<dbReference type="AlphaFoldDB" id="T1GWT3"/>
<dbReference type="Proteomes" id="UP000015102">
    <property type="component" value="Unassembled WGS sequence"/>
</dbReference>
<evidence type="ECO:0000256" key="6">
    <source>
        <dbReference type="ARBA" id="ARBA00023040"/>
    </source>
</evidence>
<feature type="transmembrane region" description="Helical" evidence="12">
    <location>
        <begin position="293"/>
        <end position="316"/>
    </location>
</feature>
<comment type="similarity">
    <text evidence="2">Belongs to the G-protein coupled receptor 2 family. Mth subfamily.</text>
</comment>
<evidence type="ECO:0000256" key="8">
    <source>
        <dbReference type="ARBA" id="ARBA00023157"/>
    </source>
</evidence>
<reference evidence="14" key="1">
    <citation type="submission" date="2013-02" db="EMBL/GenBank/DDBJ databases">
        <authorList>
            <person name="Hughes D."/>
        </authorList>
    </citation>
    <scope>NUCLEOTIDE SEQUENCE</scope>
    <source>
        <strain>Durham</strain>
        <strain evidence="14">NC isolate 2 -- Noor lab</strain>
    </source>
</reference>
<evidence type="ECO:0008006" key="15">
    <source>
        <dbReference type="Google" id="ProtNLM"/>
    </source>
</evidence>
<keyword evidence="11" id="KW-0807">Transducer</keyword>
<dbReference type="GO" id="GO:0004930">
    <property type="term" value="F:G protein-coupled receptor activity"/>
    <property type="evidence" value="ECO:0007669"/>
    <property type="project" value="UniProtKB-KW"/>
</dbReference>
<dbReference type="GO" id="GO:0005886">
    <property type="term" value="C:plasma membrane"/>
    <property type="evidence" value="ECO:0007669"/>
    <property type="project" value="UniProtKB-SubCell"/>
</dbReference>
<dbReference type="Gene3D" id="1.20.1070.10">
    <property type="entry name" value="Rhodopsin 7-helix transmembrane proteins"/>
    <property type="match status" value="1"/>
</dbReference>
<evidence type="ECO:0000313" key="14">
    <source>
        <dbReference type="Proteomes" id="UP000015102"/>
    </source>
</evidence>
<evidence type="ECO:0000313" key="13">
    <source>
        <dbReference type="EnsemblMetazoa" id="MESCA008263-PA"/>
    </source>
</evidence>
<evidence type="ECO:0000256" key="12">
    <source>
        <dbReference type="SAM" id="Phobius"/>
    </source>
</evidence>
<evidence type="ECO:0000256" key="1">
    <source>
        <dbReference type="ARBA" id="ARBA00004651"/>
    </source>
</evidence>
<accession>T1GWT3</accession>
<dbReference type="HOGENOM" id="CLU_035859_0_0_1"/>
<sequence length="435" mass="49825">MEENVSTDVMDNEIATTTLTPIKEDEFCAGREKLKSQPVKTNTSRLKKCCPNNESLHYKSDTNQYFCETDEHLFQPEIVDVTMYDNCIEDNEVPIDLEILVGNPCNQSVLYAKRDNDSIFVLQNGSILITDGNHNESFHVSDNYCLDLDETGEIYAIVCVNSINGHLDKAQTFLFAISMLFSVPCLVFLAYIHFRIKELRTIHGLIVGCLTSCLAIGFTLHTIAQTSEHIKLILGYYVLFFMLWLNRTLGLALTTKLKGLPGMPSYFFQGFTDCTYFIYEVSDIAAIRESQRYFIPPVSFILFTCFGLLVATFFGFRKVEKFLSNTFEAIPVEDQEMLKNVKKVQMDRELYENSKKDAKCITFITFLIMIVWLLEVITFYSPGNEDSLAFLEILNGLQGMFILIIFMAIRSKRVIITHWWYDRGSAVITPLHNSK</sequence>
<evidence type="ECO:0000256" key="9">
    <source>
        <dbReference type="ARBA" id="ARBA00023170"/>
    </source>
</evidence>
<keyword evidence="8" id="KW-1015">Disulfide bond</keyword>
<evidence type="ECO:0000256" key="11">
    <source>
        <dbReference type="ARBA" id="ARBA00023224"/>
    </source>
</evidence>
<keyword evidence="10" id="KW-0325">Glycoprotein</keyword>
<dbReference type="InterPro" id="IPR052808">
    <property type="entry name" value="GPCR_Mth-like"/>
</dbReference>
<dbReference type="SUPFAM" id="SSF63877">
    <property type="entry name" value="Methuselah ectodomain"/>
    <property type="match status" value="1"/>
</dbReference>
<keyword evidence="9" id="KW-0675">Receptor</keyword>
<dbReference type="EnsemblMetazoa" id="MESCA008263-RA">
    <property type="protein sequence ID" value="MESCA008263-PA"/>
    <property type="gene ID" value="MESCA008263"/>
</dbReference>
<evidence type="ECO:0000256" key="4">
    <source>
        <dbReference type="ARBA" id="ARBA00022692"/>
    </source>
</evidence>
<proteinExistence type="inferred from homology"/>
<keyword evidence="14" id="KW-1185">Reference proteome</keyword>
<feature type="transmembrane region" description="Helical" evidence="12">
    <location>
        <begin position="236"/>
        <end position="254"/>
    </location>
</feature>
<feature type="transmembrane region" description="Helical" evidence="12">
    <location>
        <begin position="204"/>
        <end position="224"/>
    </location>
</feature>